<evidence type="ECO:0000256" key="3">
    <source>
        <dbReference type="ARBA" id="ARBA00022777"/>
    </source>
</evidence>
<dbReference type="CDD" id="cd01168">
    <property type="entry name" value="adenosine_kinase"/>
    <property type="match status" value="1"/>
</dbReference>
<keyword evidence="2" id="KW-0808">Transferase</keyword>
<comment type="caution">
    <text evidence="5">The sequence shown here is derived from an EMBL/GenBank/DDBJ whole genome shotgun (WGS) entry which is preliminary data.</text>
</comment>
<dbReference type="PROSITE" id="PS00584">
    <property type="entry name" value="PFKB_KINASES_2"/>
    <property type="match status" value="1"/>
</dbReference>
<keyword evidence="3 5" id="KW-0418">Kinase</keyword>
<name>A0ABV7ZRX0_9GAMM</name>
<gene>
    <name evidence="5" type="ORF">ACFOOG_00520</name>
</gene>
<dbReference type="InterPro" id="IPR011611">
    <property type="entry name" value="PfkB_dom"/>
</dbReference>
<reference evidence="6" key="1">
    <citation type="journal article" date="2019" name="Int. J. Syst. Evol. Microbiol.">
        <title>The Global Catalogue of Microorganisms (GCM) 10K type strain sequencing project: providing services to taxonomists for standard genome sequencing and annotation.</title>
        <authorList>
            <consortium name="The Broad Institute Genomics Platform"/>
            <consortium name="The Broad Institute Genome Sequencing Center for Infectious Disease"/>
            <person name="Wu L."/>
            <person name="Ma J."/>
        </authorList>
    </citation>
    <scope>NUCLEOTIDE SEQUENCE [LARGE SCALE GENOMIC DNA]</scope>
    <source>
        <strain evidence="6">IBRC 10765</strain>
    </source>
</reference>
<evidence type="ECO:0000256" key="1">
    <source>
        <dbReference type="ARBA" id="ARBA00010688"/>
    </source>
</evidence>
<dbReference type="InterPro" id="IPR052700">
    <property type="entry name" value="Carb_kinase_PfkB-like"/>
</dbReference>
<evidence type="ECO:0000313" key="6">
    <source>
        <dbReference type="Proteomes" id="UP001595617"/>
    </source>
</evidence>
<evidence type="ECO:0000259" key="4">
    <source>
        <dbReference type="Pfam" id="PF00294"/>
    </source>
</evidence>
<comment type="similarity">
    <text evidence="1">Belongs to the carbohydrate kinase PfkB family.</text>
</comment>
<dbReference type="InterPro" id="IPR029056">
    <property type="entry name" value="Ribokinase-like"/>
</dbReference>
<dbReference type="SUPFAM" id="SSF53613">
    <property type="entry name" value="Ribokinase-like"/>
    <property type="match status" value="1"/>
</dbReference>
<dbReference type="Gene3D" id="3.40.1190.20">
    <property type="match status" value="1"/>
</dbReference>
<evidence type="ECO:0000256" key="2">
    <source>
        <dbReference type="ARBA" id="ARBA00022679"/>
    </source>
</evidence>
<dbReference type="RefSeq" id="WP_380692429.1">
    <property type="nucleotide sequence ID" value="NZ_JBHRYR010000002.1"/>
</dbReference>
<keyword evidence="6" id="KW-1185">Reference proteome</keyword>
<dbReference type="EMBL" id="JBHRYR010000002">
    <property type="protein sequence ID" value="MFC3851298.1"/>
    <property type="molecule type" value="Genomic_DNA"/>
</dbReference>
<protein>
    <submittedName>
        <fullName evidence="5">Adenosine kinase</fullName>
    </submittedName>
</protein>
<dbReference type="PANTHER" id="PTHR43320">
    <property type="entry name" value="SUGAR KINASE"/>
    <property type="match status" value="1"/>
</dbReference>
<dbReference type="InterPro" id="IPR002173">
    <property type="entry name" value="Carboh/pur_kinase_PfkB_CS"/>
</dbReference>
<accession>A0ABV7ZRX0</accession>
<organism evidence="5 6">
    <name type="scientific">Saccharospirillum mangrovi</name>
    <dbReference type="NCBI Taxonomy" id="2161747"/>
    <lineage>
        <taxon>Bacteria</taxon>
        <taxon>Pseudomonadati</taxon>
        <taxon>Pseudomonadota</taxon>
        <taxon>Gammaproteobacteria</taxon>
        <taxon>Oceanospirillales</taxon>
        <taxon>Saccharospirillaceae</taxon>
        <taxon>Saccharospirillum</taxon>
    </lineage>
</organism>
<evidence type="ECO:0000313" key="5">
    <source>
        <dbReference type="EMBL" id="MFC3851298.1"/>
    </source>
</evidence>
<dbReference type="PANTHER" id="PTHR43320:SF3">
    <property type="entry name" value="CARBOHYDRATE KINASE PFKB DOMAIN-CONTAINING PROTEIN"/>
    <property type="match status" value="1"/>
</dbReference>
<dbReference type="Pfam" id="PF00294">
    <property type="entry name" value="PfkB"/>
    <property type="match status" value="1"/>
</dbReference>
<sequence>MLDHSNPEFDIFAIGHAIVDEEYAVDDAFLTRLGIRRAERTLINFDRRQELIVALNTEADRIYQAGGGSAANSVVTAQLLGARCHFACKVANDEAGRFFHADLAQSGIDLPGAPLADGHTGRCLVMITADAERTMNTYTGITDELDSPYVELDKLRRARWLYLESYLVTTETAHQTTLTALAAAHDAQIPVVVNFADPGIVRHFKEPLTTLFARPVEVLICNHEEALAWADTDDFAQAIRVLQQLARHLIITEGAAGAHVISATHHQQVPAPKVKPVNTTGAGDTFAGGILYGLAKGWPLAQAADLACRCAARKVEMNGARLPAEEVALLHPR</sequence>
<proteinExistence type="inferred from homology"/>
<feature type="domain" description="Carbohydrate kinase PfkB" evidence="4">
    <location>
        <begin position="46"/>
        <end position="325"/>
    </location>
</feature>
<dbReference type="Proteomes" id="UP001595617">
    <property type="component" value="Unassembled WGS sequence"/>
</dbReference>
<dbReference type="GO" id="GO:0016301">
    <property type="term" value="F:kinase activity"/>
    <property type="evidence" value="ECO:0007669"/>
    <property type="project" value="UniProtKB-KW"/>
</dbReference>